<evidence type="ECO:0000313" key="2">
    <source>
        <dbReference type="Proteomes" id="UP000324222"/>
    </source>
</evidence>
<comment type="caution">
    <text evidence="1">The sequence shown here is derived from an EMBL/GenBank/DDBJ whole genome shotgun (WGS) entry which is preliminary data.</text>
</comment>
<proteinExistence type="predicted"/>
<evidence type="ECO:0000313" key="1">
    <source>
        <dbReference type="EMBL" id="MPD01211.1"/>
    </source>
</evidence>
<accession>A0A5B7JWD1</accession>
<gene>
    <name evidence="1" type="ORF">E2C01_096729</name>
</gene>
<keyword evidence="2" id="KW-1185">Reference proteome</keyword>
<protein>
    <submittedName>
        <fullName evidence="1">Uncharacterized protein</fullName>
    </submittedName>
</protein>
<dbReference type="Proteomes" id="UP000324222">
    <property type="component" value="Unassembled WGS sequence"/>
</dbReference>
<reference evidence="1 2" key="1">
    <citation type="submission" date="2019-05" db="EMBL/GenBank/DDBJ databases">
        <title>Another draft genome of Portunus trituberculatus and its Hox gene families provides insights of decapod evolution.</title>
        <authorList>
            <person name="Jeong J.-H."/>
            <person name="Song I."/>
            <person name="Kim S."/>
            <person name="Choi T."/>
            <person name="Kim D."/>
            <person name="Ryu S."/>
            <person name="Kim W."/>
        </authorList>
    </citation>
    <scope>NUCLEOTIDE SEQUENCE [LARGE SCALE GENOMIC DNA]</scope>
    <source>
        <tissue evidence="1">Muscle</tissue>
    </source>
</reference>
<organism evidence="1 2">
    <name type="scientific">Portunus trituberculatus</name>
    <name type="common">Swimming crab</name>
    <name type="synonym">Neptunus trituberculatus</name>
    <dbReference type="NCBI Taxonomy" id="210409"/>
    <lineage>
        <taxon>Eukaryota</taxon>
        <taxon>Metazoa</taxon>
        <taxon>Ecdysozoa</taxon>
        <taxon>Arthropoda</taxon>
        <taxon>Crustacea</taxon>
        <taxon>Multicrustacea</taxon>
        <taxon>Malacostraca</taxon>
        <taxon>Eumalacostraca</taxon>
        <taxon>Eucarida</taxon>
        <taxon>Decapoda</taxon>
        <taxon>Pleocyemata</taxon>
        <taxon>Brachyura</taxon>
        <taxon>Eubrachyura</taxon>
        <taxon>Portunoidea</taxon>
        <taxon>Portunidae</taxon>
        <taxon>Portuninae</taxon>
        <taxon>Portunus</taxon>
    </lineage>
</organism>
<sequence length="40" mass="4389">MTGTPLTRPTLGTALRILCSRCIPKKARYSPLAWSGREGE</sequence>
<dbReference type="AlphaFoldDB" id="A0A5B7JWD1"/>
<name>A0A5B7JWD1_PORTR</name>
<dbReference type="EMBL" id="VSRR010126190">
    <property type="protein sequence ID" value="MPD01211.1"/>
    <property type="molecule type" value="Genomic_DNA"/>
</dbReference>